<comment type="similarity">
    <text evidence="7">Belongs to the binding-protein-dependent transport system permease family.</text>
</comment>
<comment type="caution">
    <text evidence="9">The sequence shown here is derived from an EMBL/GenBank/DDBJ whole genome shotgun (WGS) entry which is preliminary data.</text>
</comment>
<gene>
    <name evidence="9" type="ORF">ETSY1_11095</name>
</gene>
<keyword evidence="10" id="KW-1185">Reference proteome</keyword>
<dbReference type="SUPFAM" id="SSF161098">
    <property type="entry name" value="MetI-like"/>
    <property type="match status" value="1"/>
</dbReference>
<organism evidence="9 10">
    <name type="scientific">Entotheonella factor</name>
    <dbReference type="NCBI Taxonomy" id="1429438"/>
    <lineage>
        <taxon>Bacteria</taxon>
        <taxon>Pseudomonadati</taxon>
        <taxon>Nitrospinota/Tectimicrobiota group</taxon>
        <taxon>Candidatus Tectimicrobiota</taxon>
        <taxon>Candidatus Entotheonellia</taxon>
        <taxon>Candidatus Entotheonellales</taxon>
        <taxon>Candidatus Entotheonellaceae</taxon>
        <taxon>Candidatus Entotheonella</taxon>
    </lineage>
</organism>
<name>W4LSR4_ENTF1</name>
<dbReference type="GO" id="GO:0005886">
    <property type="term" value="C:plasma membrane"/>
    <property type="evidence" value="ECO:0007669"/>
    <property type="project" value="UniProtKB-SubCell"/>
</dbReference>
<evidence type="ECO:0000313" key="10">
    <source>
        <dbReference type="Proteomes" id="UP000019141"/>
    </source>
</evidence>
<dbReference type="CDD" id="cd06261">
    <property type="entry name" value="TM_PBP2"/>
    <property type="match status" value="1"/>
</dbReference>
<feature type="transmembrane region" description="Helical" evidence="7">
    <location>
        <begin position="12"/>
        <end position="33"/>
    </location>
</feature>
<dbReference type="EMBL" id="AZHW01000334">
    <property type="protein sequence ID" value="ETX00462.1"/>
    <property type="molecule type" value="Genomic_DNA"/>
</dbReference>
<dbReference type="PANTHER" id="PTHR32243">
    <property type="entry name" value="MALTOSE TRANSPORT SYSTEM PERMEASE-RELATED"/>
    <property type="match status" value="1"/>
</dbReference>
<feature type="transmembrane region" description="Helical" evidence="7">
    <location>
        <begin position="244"/>
        <end position="267"/>
    </location>
</feature>
<dbReference type="PANTHER" id="PTHR32243:SF18">
    <property type="entry name" value="INNER MEMBRANE ABC TRANSPORTER PERMEASE PROTEIN YCJP"/>
    <property type="match status" value="1"/>
</dbReference>
<dbReference type="Gene3D" id="1.10.3720.10">
    <property type="entry name" value="MetI-like"/>
    <property type="match status" value="1"/>
</dbReference>
<keyword evidence="5 7" id="KW-1133">Transmembrane helix</keyword>
<evidence type="ECO:0000313" key="9">
    <source>
        <dbReference type="EMBL" id="ETX00462.1"/>
    </source>
</evidence>
<keyword evidence="4 7" id="KW-0812">Transmembrane</keyword>
<dbReference type="Pfam" id="PF00528">
    <property type="entry name" value="BPD_transp_1"/>
    <property type="match status" value="1"/>
</dbReference>
<evidence type="ECO:0000259" key="8">
    <source>
        <dbReference type="PROSITE" id="PS50928"/>
    </source>
</evidence>
<keyword evidence="6 7" id="KW-0472">Membrane</keyword>
<dbReference type="InterPro" id="IPR000515">
    <property type="entry name" value="MetI-like"/>
</dbReference>
<dbReference type="AlphaFoldDB" id="W4LSR4"/>
<dbReference type="InterPro" id="IPR035906">
    <property type="entry name" value="MetI-like_sf"/>
</dbReference>
<protein>
    <submittedName>
        <fullName evidence="9">ABC transporter permease</fullName>
    </submittedName>
</protein>
<dbReference type="InterPro" id="IPR050901">
    <property type="entry name" value="BP-dep_ABC_trans_perm"/>
</dbReference>
<feature type="transmembrane region" description="Helical" evidence="7">
    <location>
        <begin position="142"/>
        <end position="162"/>
    </location>
</feature>
<evidence type="ECO:0000256" key="5">
    <source>
        <dbReference type="ARBA" id="ARBA00022989"/>
    </source>
</evidence>
<sequence>MPKTSWTILRRGILFVLVAGATLYSLFPMYWMIISGLRAERFLFDPLLLPGPYSWKSYLTIFSLTDFSTYYINSIAIAIGTTLLTVAVVTPMAYALVRSRLPGMNLMVRAMLFAYMFPAILLAIPIYIFLVKIGLDDTRLSLILTHSTFTMPLGVWLMWGFFKNFPFEVEESAFIDGCSRLQAVYRIIMPITLPGVLTVVLFSFILSWSDFVFSLILITTDELKTLPYGLASIDDAYDANWGELMAGSTMICLPLLLLFAFLSKYFIRGLSMGAVKS</sequence>
<feature type="transmembrane region" description="Helical" evidence="7">
    <location>
        <begin position="106"/>
        <end position="130"/>
    </location>
</feature>
<dbReference type="PROSITE" id="PS50928">
    <property type="entry name" value="ABC_TM1"/>
    <property type="match status" value="1"/>
</dbReference>
<feature type="transmembrane region" description="Helical" evidence="7">
    <location>
        <begin position="70"/>
        <end position="94"/>
    </location>
</feature>
<evidence type="ECO:0000256" key="2">
    <source>
        <dbReference type="ARBA" id="ARBA00022448"/>
    </source>
</evidence>
<proteinExistence type="inferred from homology"/>
<comment type="subcellular location">
    <subcellularLocation>
        <location evidence="1 7">Cell membrane</location>
        <topology evidence="1 7">Multi-pass membrane protein</topology>
    </subcellularLocation>
</comment>
<evidence type="ECO:0000256" key="4">
    <source>
        <dbReference type="ARBA" id="ARBA00022692"/>
    </source>
</evidence>
<evidence type="ECO:0000256" key="3">
    <source>
        <dbReference type="ARBA" id="ARBA00022475"/>
    </source>
</evidence>
<keyword evidence="2 7" id="KW-0813">Transport</keyword>
<dbReference type="HOGENOM" id="CLU_016047_1_2_7"/>
<evidence type="ECO:0000256" key="6">
    <source>
        <dbReference type="ARBA" id="ARBA00023136"/>
    </source>
</evidence>
<keyword evidence="3" id="KW-1003">Cell membrane</keyword>
<dbReference type="Proteomes" id="UP000019141">
    <property type="component" value="Unassembled WGS sequence"/>
</dbReference>
<evidence type="ECO:0000256" key="1">
    <source>
        <dbReference type="ARBA" id="ARBA00004651"/>
    </source>
</evidence>
<feature type="transmembrane region" description="Helical" evidence="7">
    <location>
        <begin position="183"/>
        <end position="206"/>
    </location>
</feature>
<dbReference type="GO" id="GO:0055085">
    <property type="term" value="P:transmembrane transport"/>
    <property type="evidence" value="ECO:0007669"/>
    <property type="project" value="InterPro"/>
</dbReference>
<reference evidence="9 10" key="1">
    <citation type="journal article" date="2014" name="Nature">
        <title>An environmental bacterial taxon with a large and distinct metabolic repertoire.</title>
        <authorList>
            <person name="Wilson M.C."/>
            <person name="Mori T."/>
            <person name="Ruckert C."/>
            <person name="Uria A.R."/>
            <person name="Helf M.J."/>
            <person name="Takada K."/>
            <person name="Gernert C."/>
            <person name="Steffens U.A."/>
            <person name="Heycke N."/>
            <person name="Schmitt S."/>
            <person name="Rinke C."/>
            <person name="Helfrich E.J."/>
            <person name="Brachmann A.O."/>
            <person name="Gurgui C."/>
            <person name="Wakimoto T."/>
            <person name="Kracht M."/>
            <person name="Crusemann M."/>
            <person name="Hentschel U."/>
            <person name="Abe I."/>
            <person name="Matsunaga S."/>
            <person name="Kalinowski J."/>
            <person name="Takeyama H."/>
            <person name="Piel J."/>
        </authorList>
    </citation>
    <scope>NUCLEOTIDE SEQUENCE [LARGE SCALE GENOMIC DNA]</scope>
    <source>
        <strain evidence="10">TSY1</strain>
    </source>
</reference>
<accession>W4LSR4</accession>
<evidence type="ECO:0000256" key="7">
    <source>
        <dbReference type="RuleBase" id="RU363032"/>
    </source>
</evidence>
<feature type="domain" description="ABC transmembrane type-1" evidence="8">
    <location>
        <begin position="71"/>
        <end position="262"/>
    </location>
</feature>